<dbReference type="GO" id="GO:0022627">
    <property type="term" value="C:cytosolic small ribosomal subunit"/>
    <property type="evidence" value="ECO:0007669"/>
    <property type="project" value="TreeGrafter"/>
</dbReference>
<evidence type="ECO:0000256" key="4">
    <source>
        <dbReference type="ARBA" id="ARBA00035154"/>
    </source>
</evidence>
<dbReference type="SUPFAM" id="SSF54814">
    <property type="entry name" value="Prokaryotic type KH domain (KH-domain type II)"/>
    <property type="match status" value="1"/>
</dbReference>
<dbReference type="InterPro" id="IPR015946">
    <property type="entry name" value="KH_dom-like_a/b"/>
</dbReference>
<reference evidence="6" key="1">
    <citation type="submission" date="2020-10" db="EMBL/GenBank/DDBJ databases">
        <title>Complete chloroplast genome of the Synurophyceae Poterioochromonas malhamensis (Pringsheim) R.A.Andersen 2017 from Van Lake in Eastern Anatolia.</title>
        <authorList>
            <person name="Gastineau R."/>
            <person name="Yilmaz E."/>
            <person name="Solak C.N."/>
            <person name="Lemieux C."/>
            <person name="Turmel M."/>
            <person name="Witkowski A."/>
        </authorList>
    </citation>
    <scope>NUCLEOTIDE SEQUENCE</scope>
    <source>
        <strain evidence="6">SZCZR2049</strain>
    </source>
</reference>
<evidence type="ECO:0000256" key="2">
    <source>
        <dbReference type="ARBA" id="ARBA00022980"/>
    </source>
</evidence>
<dbReference type="InterPro" id="IPR036419">
    <property type="entry name" value="Ribosomal_S3_C_sf"/>
</dbReference>
<name>A0A7T6Y7H9_9STRA</name>
<dbReference type="HAMAP" id="MF_01309_B">
    <property type="entry name" value="Ribosomal_uS3_B"/>
    <property type="match status" value="1"/>
</dbReference>
<proteinExistence type="inferred from homology"/>
<keyword evidence="2 6" id="KW-0689">Ribosomal protein</keyword>
<organism evidence="6">
    <name type="scientific">Poterioochromonas malhamensis</name>
    <dbReference type="NCBI Taxonomy" id="88167"/>
    <lineage>
        <taxon>Eukaryota</taxon>
        <taxon>Sar</taxon>
        <taxon>Stramenopiles</taxon>
        <taxon>Ochrophyta</taxon>
        <taxon>Synurophyceae</taxon>
        <taxon>Ochromonadales</taxon>
        <taxon>Ochromonadaceae</taxon>
        <taxon>Poterioochromonas</taxon>
    </lineage>
</organism>
<dbReference type="RefSeq" id="YP_010139331.1">
    <property type="nucleotide sequence ID" value="NC_056910.1"/>
</dbReference>
<evidence type="ECO:0000256" key="3">
    <source>
        <dbReference type="ARBA" id="ARBA00023274"/>
    </source>
</evidence>
<dbReference type="Pfam" id="PF00189">
    <property type="entry name" value="Ribosomal_S3_C"/>
    <property type="match status" value="1"/>
</dbReference>
<dbReference type="EMBL" id="MW175522">
    <property type="protein sequence ID" value="QQK54997.1"/>
    <property type="molecule type" value="Genomic_DNA"/>
</dbReference>
<dbReference type="InterPro" id="IPR001351">
    <property type="entry name" value="Ribosomal_uS3_C"/>
</dbReference>
<evidence type="ECO:0000256" key="1">
    <source>
        <dbReference type="ARBA" id="ARBA00010761"/>
    </source>
</evidence>
<keyword evidence="3" id="KW-0687">Ribonucleoprotein</keyword>
<dbReference type="CDD" id="cd02412">
    <property type="entry name" value="KH-II_30S_S3"/>
    <property type="match status" value="1"/>
</dbReference>
<dbReference type="Gene3D" id="3.30.1140.32">
    <property type="entry name" value="Ribosomal protein S3, C-terminal domain"/>
    <property type="match status" value="1"/>
</dbReference>
<dbReference type="GO" id="GO:0003723">
    <property type="term" value="F:RNA binding"/>
    <property type="evidence" value="ECO:0007669"/>
    <property type="project" value="InterPro"/>
</dbReference>
<dbReference type="GO" id="GO:0006412">
    <property type="term" value="P:translation"/>
    <property type="evidence" value="ECO:0007669"/>
    <property type="project" value="InterPro"/>
</dbReference>
<dbReference type="SUPFAM" id="SSF54821">
    <property type="entry name" value="Ribosomal protein S3 C-terminal domain"/>
    <property type="match status" value="1"/>
</dbReference>
<geneLocation type="plastid" evidence="6"/>
<dbReference type="GO" id="GO:0003735">
    <property type="term" value="F:structural constituent of ribosome"/>
    <property type="evidence" value="ECO:0007669"/>
    <property type="project" value="InterPro"/>
</dbReference>
<comment type="similarity">
    <text evidence="1">Belongs to the universal ribosomal protein uS3 family.</text>
</comment>
<evidence type="ECO:0000313" key="6">
    <source>
        <dbReference type="EMBL" id="QQK54997.1"/>
    </source>
</evidence>
<dbReference type="InterPro" id="IPR009019">
    <property type="entry name" value="KH_sf_prok-type"/>
</dbReference>
<dbReference type="Gene3D" id="3.30.300.20">
    <property type="match status" value="1"/>
</dbReference>
<accession>A0A7T6Y7H9</accession>
<dbReference type="InterPro" id="IPR005704">
    <property type="entry name" value="Ribosomal_uS3_bac-typ"/>
</dbReference>
<feature type="domain" description="Small ribosomal subunit protein uS3 C-terminal" evidence="5">
    <location>
        <begin position="168"/>
        <end position="248"/>
    </location>
</feature>
<sequence length="250" mass="29211">MLIVGQKVHPKSFRLITTQKHLSSWYSSKNNYSKLLEEDYFIRTKIEKLFENFLSISSIKISRASSPISSKDYTNVTIISLFPREKDISKKSVSYLENVLKSSQKIKNKYLSLIKSNLKAFAKIFLIRLLKQFKKLLQLKDSKPVFFKFHFIKNQFSDSMLIAKFIGNLIEKRVPYRRILNIVFKKSLLTNNKGIKIQIAGRLNGTDIARTEWKRQGKISLHTLKSNIDYAQYSQKSIYGIFGIKVWILK</sequence>
<dbReference type="PANTHER" id="PTHR11760:SF19">
    <property type="entry name" value="SMALL RIBOSOMAL SUBUNIT PROTEIN US3C"/>
    <property type="match status" value="1"/>
</dbReference>
<dbReference type="PANTHER" id="PTHR11760">
    <property type="entry name" value="30S/40S RIBOSOMAL PROTEIN S3"/>
    <property type="match status" value="1"/>
</dbReference>
<dbReference type="InterPro" id="IPR057258">
    <property type="entry name" value="Ribosomal_uS3"/>
</dbReference>
<dbReference type="AlphaFoldDB" id="A0A7T6Y7H9"/>
<evidence type="ECO:0000259" key="5">
    <source>
        <dbReference type="Pfam" id="PF00189"/>
    </source>
</evidence>
<keyword evidence="6" id="KW-0934">Plastid</keyword>
<protein>
    <recommendedName>
        <fullName evidence="4">Small ribosomal subunit protein uS3c</fullName>
    </recommendedName>
</protein>
<gene>
    <name evidence="6" type="primary">rps3</name>
</gene>
<dbReference type="GeneID" id="67132893"/>